<keyword evidence="1" id="KW-0547">Nucleotide-binding</keyword>
<sequence length="445" mass="49243">MNTARHLDEARSQAVEVTRALLEEDARIAKAVLVDDLFGRIRLILWAEAEDSIMDITPEIASTLREKCGQFWTGDIYIANTGASPSDRAFHEAAWGAGRPVSESSKLRINDRYRNRAAWFAPPADPLWSGSEGSPLVAFHSFKGGVGRTTALASYAIQRARRGDHVAVVDMDLDAPGVGTLLDAGEGESAQWGVVDFMLESKNNVALNDYHHRCTRLEVTHGEGAISVFPAGRVDREYLSKLARVDLEISSSPVDHPFSRLLHRIRDELRPSVILIDSRAGLSPAAGLLLMGIAHAHVLFATTNEQSLRGLALVVERLGGEYARRNLVQADCIVVHAMVPDSAEIAALASTHFNMRVEDIFRDHYYAYVKDEKDDADDRLWTVRDLTDRDAPHIGSPLGYRGKLAFFRDIDQIADVLASEKEYADLAARIDSRLDRLKVEALQEP</sequence>
<dbReference type="SUPFAM" id="SSF52540">
    <property type="entry name" value="P-loop containing nucleoside triphosphate hydrolases"/>
    <property type="match status" value="1"/>
</dbReference>
<dbReference type="InterPro" id="IPR027417">
    <property type="entry name" value="P-loop_NTPase"/>
</dbReference>
<name>A0ABZ2LUE4_9BACT</name>
<keyword evidence="2" id="KW-0067">ATP-binding</keyword>
<keyword evidence="5" id="KW-1185">Reference proteome</keyword>
<dbReference type="NCBIfam" id="NF047398">
    <property type="entry name" value="AAA_KGGVGR"/>
    <property type="match status" value="1"/>
</dbReference>
<dbReference type="PANTHER" id="PTHR43384">
    <property type="entry name" value="SEPTUM SITE-DETERMINING PROTEIN MIND HOMOLOG, CHLOROPLASTIC-RELATED"/>
    <property type="match status" value="1"/>
</dbReference>
<dbReference type="Gene3D" id="3.40.50.300">
    <property type="entry name" value="P-loop containing nucleotide triphosphate hydrolases"/>
    <property type="match status" value="1"/>
</dbReference>
<dbReference type="Proteomes" id="UP001370348">
    <property type="component" value="Chromosome"/>
</dbReference>
<evidence type="ECO:0000313" key="4">
    <source>
        <dbReference type="EMBL" id="WXB14544.1"/>
    </source>
</evidence>
<evidence type="ECO:0000313" key="5">
    <source>
        <dbReference type="Proteomes" id="UP001370348"/>
    </source>
</evidence>
<organism evidence="4 5">
    <name type="scientific">Pendulispora albinea</name>
    <dbReference type="NCBI Taxonomy" id="2741071"/>
    <lineage>
        <taxon>Bacteria</taxon>
        <taxon>Pseudomonadati</taxon>
        <taxon>Myxococcota</taxon>
        <taxon>Myxococcia</taxon>
        <taxon>Myxococcales</taxon>
        <taxon>Sorangiineae</taxon>
        <taxon>Pendulisporaceae</taxon>
        <taxon>Pendulispora</taxon>
    </lineage>
</organism>
<feature type="domain" description="CobQ/CobB/MinD/ParA nucleotide binding" evidence="3">
    <location>
        <begin position="138"/>
        <end position="335"/>
    </location>
</feature>
<dbReference type="RefSeq" id="WP_394824166.1">
    <property type="nucleotide sequence ID" value="NZ_CP089984.1"/>
</dbReference>
<dbReference type="InterPro" id="IPR050625">
    <property type="entry name" value="ParA/MinD_ATPase"/>
</dbReference>
<protein>
    <recommendedName>
        <fullName evidence="3">CobQ/CobB/MinD/ParA nucleotide binding domain-containing protein</fullName>
    </recommendedName>
</protein>
<dbReference type="PANTHER" id="PTHR43384:SF6">
    <property type="entry name" value="SEPTUM SITE-DETERMINING PROTEIN MIND HOMOLOG, CHLOROPLASTIC"/>
    <property type="match status" value="1"/>
</dbReference>
<evidence type="ECO:0000256" key="1">
    <source>
        <dbReference type="ARBA" id="ARBA00022741"/>
    </source>
</evidence>
<evidence type="ECO:0000259" key="3">
    <source>
        <dbReference type="Pfam" id="PF01656"/>
    </source>
</evidence>
<gene>
    <name evidence="4" type="ORF">LZC94_42810</name>
</gene>
<evidence type="ECO:0000256" key="2">
    <source>
        <dbReference type="ARBA" id="ARBA00022840"/>
    </source>
</evidence>
<dbReference type="InterPro" id="IPR002586">
    <property type="entry name" value="CobQ/CobB/MinD/ParA_Nub-bd_dom"/>
</dbReference>
<proteinExistence type="predicted"/>
<accession>A0ABZ2LUE4</accession>
<reference evidence="4 5" key="1">
    <citation type="submission" date="2021-12" db="EMBL/GenBank/DDBJ databases">
        <title>Discovery of the Pendulisporaceae a myxobacterial family with distinct sporulation behavior and unique specialized metabolism.</title>
        <authorList>
            <person name="Garcia R."/>
            <person name="Popoff A."/>
            <person name="Bader C.D."/>
            <person name="Loehr J."/>
            <person name="Walesch S."/>
            <person name="Walt C."/>
            <person name="Boldt J."/>
            <person name="Bunk B."/>
            <person name="Haeckl F.J.F.P.J."/>
            <person name="Gunesch A.P."/>
            <person name="Birkelbach J."/>
            <person name="Nuebel U."/>
            <person name="Pietschmann T."/>
            <person name="Bach T."/>
            <person name="Mueller R."/>
        </authorList>
    </citation>
    <scope>NUCLEOTIDE SEQUENCE [LARGE SCALE GENOMIC DNA]</scope>
    <source>
        <strain evidence="4 5">MSr11954</strain>
    </source>
</reference>
<dbReference type="Pfam" id="PF01656">
    <property type="entry name" value="CbiA"/>
    <property type="match status" value="1"/>
</dbReference>
<dbReference type="EMBL" id="CP089984">
    <property type="protein sequence ID" value="WXB14544.1"/>
    <property type="molecule type" value="Genomic_DNA"/>
</dbReference>